<organism evidence="2 3">
    <name type="scientific">Phialocephala subalpina</name>
    <dbReference type="NCBI Taxonomy" id="576137"/>
    <lineage>
        <taxon>Eukaryota</taxon>
        <taxon>Fungi</taxon>
        <taxon>Dikarya</taxon>
        <taxon>Ascomycota</taxon>
        <taxon>Pezizomycotina</taxon>
        <taxon>Leotiomycetes</taxon>
        <taxon>Helotiales</taxon>
        <taxon>Mollisiaceae</taxon>
        <taxon>Phialocephala</taxon>
        <taxon>Phialocephala fortinii species complex</taxon>
    </lineage>
</organism>
<proteinExistence type="predicted"/>
<evidence type="ECO:0000313" key="2">
    <source>
        <dbReference type="EMBL" id="CZR64847.1"/>
    </source>
</evidence>
<reference evidence="2 3" key="1">
    <citation type="submission" date="2016-03" db="EMBL/GenBank/DDBJ databases">
        <authorList>
            <person name="Ploux O."/>
        </authorList>
    </citation>
    <scope>NUCLEOTIDE SEQUENCE [LARGE SCALE GENOMIC DNA]</scope>
    <source>
        <strain evidence="2 3">UAMH 11012</strain>
    </source>
</reference>
<dbReference type="EMBL" id="FJOG01000028">
    <property type="protein sequence ID" value="CZR64847.1"/>
    <property type="molecule type" value="Genomic_DNA"/>
</dbReference>
<sequence length="285" mass="33684">MRSWPVFTIYTQSWVNYLKDYKNGKAKDRDQKARFRFPENFQENTVCEHQPIQVEFMEKIQQSSYWTSQAMKFPMQALKPKRIFGHYHVQATGKKVATLYRPDYPSIHDNKYGKLIARTRDDLEQQRQASKSKKRRSSNAQGRPAAKRLNTDRIQHWTRNVYAIDGQTWIFQNGVLRPLAHLPDVEVGIAEQRRRKVYMVFGRMKTTQNEIQVTSLCMISCTNHQTAFEFPSPCIREFGFTSDERYPRHSSRACDTYQYPRFTGAPKPNLERPCPSRVFRTFTYS</sequence>
<keyword evidence="3" id="KW-1185">Reference proteome</keyword>
<evidence type="ECO:0000313" key="3">
    <source>
        <dbReference type="Proteomes" id="UP000184330"/>
    </source>
</evidence>
<dbReference type="Proteomes" id="UP000184330">
    <property type="component" value="Unassembled WGS sequence"/>
</dbReference>
<name>A0A1L7XIR4_9HELO</name>
<gene>
    <name evidence="2" type="ORF">PAC_14746</name>
</gene>
<evidence type="ECO:0000256" key="1">
    <source>
        <dbReference type="SAM" id="MobiDB-lite"/>
    </source>
</evidence>
<accession>A0A1L7XIR4</accession>
<dbReference type="AlphaFoldDB" id="A0A1L7XIR4"/>
<protein>
    <submittedName>
        <fullName evidence="2">Uncharacterized protein</fullName>
    </submittedName>
</protein>
<feature type="region of interest" description="Disordered" evidence="1">
    <location>
        <begin position="123"/>
        <end position="150"/>
    </location>
</feature>